<dbReference type="InterPro" id="IPR043138">
    <property type="entry name" value="GGT_lsub"/>
</dbReference>
<evidence type="ECO:0000256" key="1">
    <source>
        <dbReference type="ARBA" id="ARBA00009381"/>
    </source>
</evidence>
<keyword evidence="4" id="KW-0865">Zymogen</keyword>
<evidence type="ECO:0000256" key="2">
    <source>
        <dbReference type="ARBA" id="ARBA00022679"/>
    </source>
</evidence>
<evidence type="ECO:0000256" key="5">
    <source>
        <dbReference type="SAM" id="MobiDB-lite"/>
    </source>
</evidence>
<sequence length="571" mass="63196">MFNPKEINLSDPKWASGEKPIVEGVKAAASSDNAVVTHTMLKVMSEGGNAVDAGIAGCMVQAAVEPFMTNHTGTVTFLFYHAKEDKYYQLDSTGTFPSDLPAHKPVPQGMGKYAVMPPSSVIPGFMPGLKELYNKFATKPWAELCEDAIWWAENGHHVSCFEFDVNAFGEDFITFFPEGREFYMPNGRFPQVGEKFGSKEMAETLRNVANEGPDYMITGSWADKFIKKANEMGWQITKEHMTETPPRWIEPLRYKIRDYEIVSLAPPQQQGVFVALVLGILDKLGIEDVKPYSADHIFYMGHALKLAQQVCGYFNDPEVLTFDVNTFLEPELHEYLAKLIKGMKPKVDLTGHTNFTTGFFGGAGFLDGLIGGKKPTPRQNSHQDQPSGSCELSIVDSEGNWVQMMNTLQSGGIPGQVVGGIPMVGSHAVPNMQASPMTYYQVKGARQRTVMGNTMVLKDGKPILQLGSPGNVHATVPQVLCNYLFFGMDPYNAVREPRMLALQEGGTLIIEDRISEEVQNKLMSLGLRMKVSNVWDYHMGSFQVCYIDQKTGQLCTIADPRRNGVADGIKL</sequence>
<gene>
    <name evidence="6" type="ORF">ACFYKT_01650</name>
</gene>
<comment type="similarity">
    <text evidence="1">Belongs to the gamma-glutamyltransferase family.</text>
</comment>
<dbReference type="EMBL" id="JBIACJ010000001">
    <property type="protein sequence ID" value="MFE8695056.1"/>
    <property type="molecule type" value="Genomic_DNA"/>
</dbReference>
<comment type="caution">
    <text evidence="6">The sequence shown here is derived from an EMBL/GenBank/DDBJ whole genome shotgun (WGS) entry which is preliminary data.</text>
</comment>
<keyword evidence="3" id="KW-0378">Hydrolase</keyword>
<keyword evidence="2 6" id="KW-0808">Transferase</keyword>
<dbReference type="Proteomes" id="UP001601058">
    <property type="component" value="Unassembled WGS sequence"/>
</dbReference>
<dbReference type="PANTHER" id="PTHR43199:SF1">
    <property type="entry name" value="GLUTATHIONE HYDROLASE PROENZYME"/>
    <property type="match status" value="1"/>
</dbReference>
<name>A0ABW6JTA5_9BACI</name>
<dbReference type="Gene3D" id="1.10.246.130">
    <property type="match status" value="1"/>
</dbReference>
<dbReference type="InterPro" id="IPR043137">
    <property type="entry name" value="GGT_ssub_C"/>
</dbReference>
<feature type="compositionally biased region" description="Polar residues" evidence="5">
    <location>
        <begin position="377"/>
        <end position="390"/>
    </location>
</feature>
<evidence type="ECO:0000256" key="3">
    <source>
        <dbReference type="ARBA" id="ARBA00022801"/>
    </source>
</evidence>
<dbReference type="GO" id="GO:0103068">
    <property type="term" value="F:leukotriene C4 gamma-glutamyl transferase activity"/>
    <property type="evidence" value="ECO:0007669"/>
    <property type="project" value="UniProtKB-EC"/>
</dbReference>
<dbReference type="RefSeq" id="WP_389214493.1">
    <property type="nucleotide sequence ID" value="NZ_JBIACJ010000001.1"/>
</dbReference>
<dbReference type="PANTHER" id="PTHR43199">
    <property type="entry name" value="GLUTATHIONE HYDROLASE"/>
    <property type="match status" value="1"/>
</dbReference>
<dbReference type="Gene3D" id="3.60.20.40">
    <property type="match status" value="1"/>
</dbReference>
<accession>A0ABW6JTA5</accession>
<dbReference type="EC" id="2.3.2.2" evidence="6"/>
<evidence type="ECO:0000256" key="4">
    <source>
        <dbReference type="ARBA" id="ARBA00023145"/>
    </source>
</evidence>
<dbReference type="Pfam" id="PF01019">
    <property type="entry name" value="G_glu_transpept"/>
    <property type="match status" value="1"/>
</dbReference>
<organism evidence="6 7">
    <name type="scientific">Cytobacillus mangrovibacter</name>
    <dbReference type="NCBI Taxonomy" id="3299024"/>
    <lineage>
        <taxon>Bacteria</taxon>
        <taxon>Bacillati</taxon>
        <taxon>Bacillota</taxon>
        <taxon>Bacilli</taxon>
        <taxon>Bacillales</taxon>
        <taxon>Bacillaceae</taxon>
        <taxon>Cytobacillus</taxon>
    </lineage>
</organism>
<dbReference type="SUPFAM" id="SSF56235">
    <property type="entry name" value="N-terminal nucleophile aminohydrolases (Ntn hydrolases)"/>
    <property type="match status" value="1"/>
</dbReference>
<dbReference type="PRINTS" id="PR01210">
    <property type="entry name" value="GGTRANSPTASE"/>
</dbReference>
<reference evidence="6 7" key="1">
    <citation type="submission" date="2024-08" db="EMBL/GenBank/DDBJ databases">
        <title>Two novel Cytobacillus novel species.</title>
        <authorList>
            <person name="Liu G."/>
        </authorList>
    </citation>
    <scope>NUCLEOTIDE SEQUENCE [LARGE SCALE GENOMIC DNA]</scope>
    <source>
        <strain evidence="6 7">FJAT-53684</strain>
    </source>
</reference>
<keyword evidence="6" id="KW-0012">Acyltransferase</keyword>
<dbReference type="InterPro" id="IPR029055">
    <property type="entry name" value="Ntn_hydrolases_N"/>
</dbReference>
<dbReference type="InterPro" id="IPR051792">
    <property type="entry name" value="GGT_bact"/>
</dbReference>
<evidence type="ECO:0000313" key="7">
    <source>
        <dbReference type="Proteomes" id="UP001601058"/>
    </source>
</evidence>
<protein>
    <submittedName>
        <fullName evidence="6">Gamma-glutamyltransferase</fullName>
        <ecNumber evidence="6">2.3.2.2</ecNumber>
    </submittedName>
</protein>
<keyword evidence="7" id="KW-1185">Reference proteome</keyword>
<proteinExistence type="inferred from homology"/>
<evidence type="ECO:0000313" key="6">
    <source>
        <dbReference type="EMBL" id="MFE8695056.1"/>
    </source>
</evidence>
<feature type="region of interest" description="Disordered" evidence="5">
    <location>
        <begin position="371"/>
        <end position="390"/>
    </location>
</feature>